<proteinExistence type="predicted"/>
<reference evidence="1 2" key="1">
    <citation type="submission" date="2023-01" db="EMBL/GenBank/DDBJ databases">
        <authorList>
            <person name="Kreplak J."/>
        </authorList>
    </citation>
    <scope>NUCLEOTIDE SEQUENCE [LARGE SCALE GENOMIC DNA]</scope>
</reference>
<gene>
    <name evidence="1" type="ORF">VFH_VI177040</name>
</gene>
<dbReference type="AlphaFoldDB" id="A0AAV1BDU6"/>
<accession>A0AAV1BDU6</accession>
<dbReference type="EMBL" id="OX451741">
    <property type="protein sequence ID" value="CAI8619554.1"/>
    <property type="molecule type" value="Genomic_DNA"/>
</dbReference>
<name>A0AAV1BDU6_VICFA</name>
<keyword evidence="2" id="KW-1185">Reference proteome</keyword>
<organism evidence="1 2">
    <name type="scientific">Vicia faba</name>
    <name type="common">Broad bean</name>
    <name type="synonym">Faba vulgaris</name>
    <dbReference type="NCBI Taxonomy" id="3906"/>
    <lineage>
        <taxon>Eukaryota</taxon>
        <taxon>Viridiplantae</taxon>
        <taxon>Streptophyta</taxon>
        <taxon>Embryophyta</taxon>
        <taxon>Tracheophyta</taxon>
        <taxon>Spermatophyta</taxon>
        <taxon>Magnoliopsida</taxon>
        <taxon>eudicotyledons</taxon>
        <taxon>Gunneridae</taxon>
        <taxon>Pentapetalae</taxon>
        <taxon>rosids</taxon>
        <taxon>fabids</taxon>
        <taxon>Fabales</taxon>
        <taxon>Fabaceae</taxon>
        <taxon>Papilionoideae</taxon>
        <taxon>50 kb inversion clade</taxon>
        <taxon>NPAAA clade</taxon>
        <taxon>Hologalegina</taxon>
        <taxon>IRL clade</taxon>
        <taxon>Fabeae</taxon>
        <taxon>Vicia</taxon>
    </lineage>
</organism>
<dbReference type="Proteomes" id="UP001157006">
    <property type="component" value="Chromosome 6"/>
</dbReference>
<sequence length="172" mass="19937">MNILIHLSHGGVKTNFLIYSVHRPIDALSSWRVRLITQQLHRFNSCTFLIASAHHRFSRYSERFSLTVVVFDELNTVSPPFALQFPSTLKLHHVSLLIFMRLKPRIFFFTSNSNGGKASMKHDSIASSRFLRKLQQNKVTRDRSLTYGRMYDMSSMITNKDRKPDNSCSRVS</sequence>
<evidence type="ECO:0000313" key="1">
    <source>
        <dbReference type="EMBL" id="CAI8619554.1"/>
    </source>
</evidence>
<evidence type="ECO:0000313" key="2">
    <source>
        <dbReference type="Proteomes" id="UP001157006"/>
    </source>
</evidence>
<protein>
    <submittedName>
        <fullName evidence="1">Uncharacterized protein</fullName>
    </submittedName>
</protein>